<keyword evidence="1" id="KW-0472">Membrane</keyword>
<accession>A0A4Y4ARD8</accession>
<proteinExistence type="predicted"/>
<dbReference type="EMBL" id="BJNP01000002">
    <property type="protein sequence ID" value="GEC70771.1"/>
    <property type="molecule type" value="Genomic_DNA"/>
</dbReference>
<evidence type="ECO:0000313" key="2">
    <source>
        <dbReference type="EMBL" id="GEC70771.1"/>
    </source>
</evidence>
<organism evidence="2 3">
    <name type="scientific">Flavobacterium flevense</name>
    <dbReference type="NCBI Taxonomy" id="983"/>
    <lineage>
        <taxon>Bacteria</taxon>
        <taxon>Pseudomonadati</taxon>
        <taxon>Bacteroidota</taxon>
        <taxon>Flavobacteriia</taxon>
        <taxon>Flavobacteriales</taxon>
        <taxon>Flavobacteriaceae</taxon>
        <taxon>Flavobacterium</taxon>
    </lineage>
</organism>
<keyword evidence="1" id="KW-0812">Transmembrane</keyword>
<dbReference type="STRING" id="983.SAMN05443543_102400"/>
<dbReference type="AlphaFoldDB" id="A0A4Y4ARD8"/>
<dbReference type="Proteomes" id="UP000316775">
    <property type="component" value="Unassembled WGS sequence"/>
</dbReference>
<evidence type="ECO:0000256" key="1">
    <source>
        <dbReference type="SAM" id="Phobius"/>
    </source>
</evidence>
<protein>
    <recommendedName>
        <fullName evidence="4">tRNA_anti-like</fullName>
    </recommendedName>
</protein>
<comment type="caution">
    <text evidence="2">The sequence shown here is derived from an EMBL/GenBank/DDBJ whole genome shotgun (WGS) entry which is preliminary data.</text>
</comment>
<dbReference type="OrthoDB" id="1449127at2"/>
<keyword evidence="3" id="KW-1185">Reference proteome</keyword>
<sequence>MKKKILIGILISVVIAIVFYGYIYQSHRDISTEAATYSISIPELEKEFTANDSLALVKYQDQTIELTAQITAVDIENKAIILDNKVFATFEESLPENIISGKMATIKGRFLGYDDLLEEFKLDQSSIIR</sequence>
<name>A0A4Y4ARD8_9FLAO</name>
<dbReference type="RefSeq" id="WP_073242621.1">
    <property type="nucleotide sequence ID" value="NZ_BJNP01000002.1"/>
</dbReference>
<keyword evidence="1" id="KW-1133">Transmembrane helix</keyword>
<reference evidence="2 3" key="1">
    <citation type="submission" date="2019-06" db="EMBL/GenBank/DDBJ databases">
        <title>Whole genome shotgun sequence of Flavobacterium flevense NBRC 14960.</title>
        <authorList>
            <person name="Hosoyama A."/>
            <person name="Uohara A."/>
            <person name="Ohji S."/>
            <person name="Ichikawa N."/>
        </authorList>
    </citation>
    <scope>NUCLEOTIDE SEQUENCE [LARGE SCALE GENOMIC DNA]</scope>
    <source>
        <strain evidence="2 3">NBRC 14960</strain>
    </source>
</reference>
<gene>
    <name evidence="2" type="ORF">FFL01_03100</name>
</gene>
<evidence type="ECO:0000313" key="3">
    <source>
        <dbReference type="Proteomes" id="UP000316775"/>
    </source>
</evidence>
<feature type="transmembrane region" description="Helical" evidence="1">
    <location>
        <begin position="5"/>
        <end position="23"/>
    </location>
</feature>
<evidence type="ECO:0008006" key="4">
    <source>
        <dbReference type="Google" id="ProtNLM"/>
    </source>
</evidence>